<dbReference type="SMART" id="SM00267">
    <property type="entry name" value="GGDEF"/>
    <property type="match status" value="1"/>
</dbReference>
<dbReference type="FunFam" id="3.30.70.270:FF:000001">
    <property type="entry name" value="Diguanylate cyclase domain protein"/>
    <property type="match status" value="1"/>
</dbReference>
<organism evidence="3">
    <name type="scientific">Leptospirillum sp. Group II '5-way CG'</name>
    <dbReference type="NCBI Taxonomy" id="419541"/>
    <lineage>
        <taxon>Bacteria</taxon>
        <taxon>Pseudomonadati</taxon>
        <taxon>Nitrospirota</taxon>
        <taxon>Nitrospiria</taxon>
        <taxon>Nitrospirales</taxon>
        <taxon>Nitrospiraceae</taxon>
        <taxon>Leptospirillum</taxon>
    </lineage>
</organism>
<dbReference type="Pfam" id="PF00563">
    <property type="entry name" value="EAL"/>
    <property type="match status" value="1"/>
</dbReference>
<reference evidence="3" key="1">
    <citation type="journal article" date="2004" name="Nature">
        <title>Community structure and metabolism through reconstruction of microbial genomes from the environment.</title>
        <authorList>
            <person name="Tyson G.W."/>
            <person name="Chapman J."/>
            <person name="Hugenholtz P."/>
            <person name="Allen E.E."/>
            <person name="Ram R.J."/>
            <person name="Richardson P.M."/>
            <person name="Solovyev V.V."/>
            <person name="Rubin E.M."/>
            <person name="Rokhsar D.S."/>
            <person name="Banfield J.F."/>
        </authorList>
    </citation>
    <scope>NUCLEOTIDE SEQUENCE [LARGE SCALE GENOMIC DNA]</scope>
</reference>
<feature type="domain" description="GGDEF" evidence="2">
    <location>
        <begin position="326"/>
        <end position="460"/>
    </location>
</feature>
<name>B6AS70_9BACT</name>
<dbReference type="Pfam" id="PF00990">
    <property type="entry name" value="GGDEF"/>
    <property type="match status" value="1"/>
</dbReference>
<dbReference type="PROSITE" id="PS50887">
    <property type="entry name" value="GGDEF"/>
    <property type="match status" value="1"/>
</dbReference>
<dbReference type="InterPro" id="IPR043128">
    <property type="entry name" value="Rev_trsase/Diguanyl_cyclase"/>
</dbReference>
<dbReference type="InterPro" id="IPR035919">
    <property type="entry name" value="EAL_sf"/>
</dbReference>
<dbReference type="EMBL" id="DS995262">
    <property type="protein sequence ID" value="EDZ38312.1"/>
    <property type="molecule type" value="Genomic_DNA"/>
</dbReference>
<dbReference type="PANTHER" id="PTHR33121">
    <property type="entry name" value="CYCLIC DI-GMP PHOSPHODIESTERASE PDEF"/>
    <property type="match status" value="1"/>
</dbReference>
<feature type="domain" description="EAL" evidence="1">
    <location>
        <begin position="471"/>
        <end position="720"/>
    </location>
</feature>
<gene>
    <name evidence="3" type="ORF">CGL2_11278019</name>
</gene>
<dbReference type="CDD" id="cd01949">
    <property type="entry name" value="GGDEF"/>
    <property type="match status" value="1"/>
</dbReference>
<dbReference type="InterPro" id="IPR000160">
    <property type="entry name" value="GGDEF_dom"/>
</dbReference>
<dbReference type="PROSITE" id="PS50883">
    <property type="entry name" value="EAL"/>
    <property type="match status" value="1"/>
</dbReference>
<dbReference type="SUPFAM" id="SSF55073">
    <property type="entry name" value="Nucleotide cyclase"/>
    <property type="match status" value="1"/>
</dbReference>
<evidence type="ECO:0000313" key="3">
    <source>
        <dbReference type="EMBL" id="EDZ38312.1"/>
    </source>
</evidence>
<dbReference type="GO" id="GO:0071111">
    <property type="term" value="F:cyclic-guanylate-specific phosphodiesterase activity"/>
    <property type="evidence" value="ECO:0007669"/>
    <property type="project" value="InterPro"/>
</dbReference>
<dbReference type="InterPro" id="IPR001633">
    <property type="entry name" value="EAL_dom"/>
</dbReference>
<dbReference type="SUPFAM" id="SSF141868">
    <property type="entry name" value="EAL domain-like"/>
    <property type="match status" value="1"/>
</dbReference>
<evidence type="ECO:0000259" key="2">
    <source>
        <dbReference type="PROSITE" id="PS50887"/>
    </source>
</evidence>
<evidence type="ECO:0000259" key="1">
    <source>
        <dbReference type="PROSITE" id="PS50883"/>
    </source>
</evidence>
<dbReference type="Gene3D" id="3.30.70.270">
    <property type="match status" value="1"/>
</dbReference>
<accession>B6AS70</accession>
<dbReference type="CDD" id="cd01948">
    <property type="entry name" value="EAL"/>
    <property type="match status" value="1"/>
</dbReference>
<protein>
    <submittedName>
        <fullName evidence="3">Diguanylate cyclase/phosphodiesterase</fullName>
    </submittedName>
</protein>
<dbReference type="SMART" id="SM00052">
    <property type="entry name" value="EAL"/>
    <property type="match status" value="1"/>
</dbReference>
<proteinExistence type="predicted"/>
<reference evidence="3" key="2">
    <citation type="journal article" date="2008" name="PLoS Biol.">
        <title>Population genomic analysis of strain variation in Leptospirillum group II bacteria involved in acid mine drainage formation.</title>
        <authorList>
            <person name="Simmons S.L."/>
            <person name="Dibartolo G."/>
            <person name="Denef V.J."/>
            <person name="Goltsman D.S."/>
            <person name="Thelen M.P."/>
            <person name="Banfield J.F."/>
        </authorList>
    </citation>
    <scope>NUCLEOTIDE SEQUENCE [LARGE SCALE GENOMIC DNA]</scope>
</reference>
<dbReference type="Gene3D" id="3.20.20.450">
    <property type="entry name" value="EAL domain"/>
    <property type="match status" value="1"/>
</dbReference>
<dbReference type="AlphaFoldDB" id="B6AS70"/>
<dbReference type="NCBIfam" id="TIGR00254">
    <property type="entry name" value="GGDEF"/>
    <property type="match status" value="1"/>
</dbReference>
<dbReference type="InterPro" id="IPR029787">
    <property type="entry name" value="Nucleotide_cyclase"/>
</dbReference>
<sequence>MSSDRFDHLQIQTLDRVSRILASFVKNKTFGMSVRKLIEAEHRSVLADLSPLTGPGSPCFGNPVLCKPLEKAVGTLTALTQAVSRLSDESQIHWGVNGHSIRNILDEFHDTLRHARQLVIEKDLLDRQSRVLSRIILSSEKVARWKEFIRGILRELQEMFPFEVFSIAFTEDQSLTLYLYYRSTPQRDSQERFREYFLEYFRDRFGLSRETSVEVEEFFLSEEPDGFPGFDLKTLMVTVPDYAADLSGILGIAYGVTRELTPQEQSVIQSILSVMVMVIGSIKVISRTLSELEYYSTHDPLTGLHNRRYFNEMIGYEIQRSERHGHKFCLLMIDLDNFKDVNDSYGHLDGDRVLNQLGKIVTGTVRKGDIVCRFGGDEFVVLLSETSLSGGCTLAETVREAIQTWSFGTTDRGSFHVTVSVGIVAYPQDGNQIEDLLAGLDLVLYRAKERGRNTVASSRDLRTDIRSVRLFRLHTEEFRQALGEERIVPYFHGIYAAGSGRLLGYESLARLLNTDGTVVQAQDFLDLARKYGLLTTLDRFMLEKSLRTVAHHPDFSVFENGIPVLFVNLSSQEIENHGFLDLARELCDRFGVAPSRLVFEIVESDAIQDLKSMKVFLQELRSKGFSFALDDFGSGYNSFHYLRELHFEYVKIDGAFVRNIVHSPIDRALVGNLIRLCREIGTKTIAEYVEGPEIHAILREMSVDFVQGYHFGLPGPLSGY</sequence>
<dbReference type="PANTHER" id="PTHR33121:SF23">
    <property type="entry name" value="CYCLIC DI-GMP PHOSPHODIESTERASE PDEB"/>
    <property type="match status" value="1"/>
</dbReference>
<dbReference type="InterPro" id="IPR050706">
    <property type="entry name" value="Cyclic-di-GMP_PDE-like"/>
</dbReference>